<sequence>MLGRLTSAISNLTTSAGPAPEASHHGPVRVQAYSALAKKLQDDGVPVSLADCNACDNPCETTSNSDPSSAPEGRGSVAELYDGLSGGKSYEEYVNEKYGDLGELPKGFDMDWETDLYDSSKGGKGRIVVISTGKSDWERDHVDEKDSLAHHLDNVISSAPTPKAASTKPSNHSTLPYIAPSAFPAPSEPLTSPIPVQPSLYSSSLISQSDDPSDQTVLVFPDWKVTLEIENTKQGAQGLYDAQLDGKLGRAGKKLSEVNAKEVESGLDRRRSWVLPYRAIVLLCSHKKRDKRCHIAAPLLRSALHTVLSKYDIAIDEDGSSLAYLSDQGPALEEVEGDALEREKEVGRRIEAIEGVHGGEGGQVGVFNINHLGGHRYAGVMIVLFPSGAYISYGRVTPQEIPRVVEDTVLGGKIVPGLLRNAVGVARPTNSGSSANDTGIGAETDSSNRVASGKASDRGFLSW</sequence>
<dbReference type="Pfam" id="PF06999">
    <property type="entry name" value="Suc_Fer-like"/>
    <property type="match status" value="1"/>
</dbReference>
<dbReference type="PANTHER" id="PTHR31902:SF14">
    <property type="entry name" value="ACTIN PATCHES DISTAL PROTEIN 1"/>
    <property type="match status" value="1"/>
</dbReference>
<reference evidence="2 3" key="1">
    <citation type="submission" date="2013-07" db="EMBL/GenBank/DDBJ databases">
        <title>The Genome Sequence of Cryptococcus heveanensis BCC8398.</title>
        <authorList>
            <consortium name="The Broad Institute Genome Sequencing Platform"/>
            <person name="Cuomo C."/>
            <person name="Litvintseva A."/>
            <person name="Chen Y."/>
            <person name="Heitman J."/>
            <person name="Sun S."/>
            <person name="Springer D."/>
            <person name="Dromer F."/>
            <person name="Young S.K."/>
            <person name="Zeng Q."/>
            <person name="Gargeya S."/>
            <person name="Fitzgerald M."/>
            <person name="Abouelleil A."/>
            <person name="Alvarado L."/>
            <person name="Berlin A.M."/>
            <person name="Chapman S.B."/>
            <person name="Dewar J."/>
            <person name="Goldberg J."/>
            <person name="Griggs A."/>
            <person name="Gujja S."/>
            <person name="Hansen M."/>
            <person name="Howarth C."/>
            <person name="Imamovic A."/>
            <person name="Larimer J."/>
            <person name="McCowan C."/>
            <person name="Murphy C."/>
            <person name="Pearson M."/>
            <person name="Priest M."/>
            <person name="Roberts A."/>
            <person name="Saif S."/>
            <person name="Shea T."/>
            <person name="Sykes S."/>
            <person name="Wortman J."/>
            <person name="Nusbaum C."/>
            <person name="Birren B."/>
        </authorList>
    </citation>
    <scope>NUCLEOTIDE SEQUENCE [LARGE SCALE GENOMIC DNA]</scope>
    <source>
        <strain evidence="2 3">BCC8398</strain>
    </source>
</reference>
<dbReference type="CDD" id="cd03062">
    <property type="entry name" value="TRX_Fd_Sucrase"/>
    <property type="match status" value="1"/>
</dbReference>
<dbReference type="STRING" id="1296120.A0A1B9H320"/>
<evidence type="ECO:0000256" key="1">
    <source>
        <dbReference type="SAM" id="MobiDB-lite"/>
    </source>
</evidence>
<dbReference type="OrthoDB" id="10253744at2759"/>
<reference evidence="3" key="2">
    <citation type="submission" date="2013-12" db="EMBL/GenBank/DDBJ databases">
        <title>Evolution of pathogenesis and genome organization in the Tremellales.</title>
        <authorList>
            <person name="Cuomo C."/>
            <person name="Litvintseva A."/>
            <person name="Heitman J."/>
            <person name="Chen Y."/>
            <person name="Sun S."/>
            <person name="Springer D."/>
            <person name="Dromer F."/>
            <person name="Young S."/>
            <person name="Zeng Q."/>
            <person name="Chapman S."/>
            <person name="Gujja S."/>
            <person name="Saif S."/>
            <person name="Birren B."/>
        </authorList>
    </citation>
    <scope>NUCLEOTIDE SEQUENCE [LARGE SCALE GENOMIC DNA]</scope>
    <source>
        <strain evidence="3">BCC8398</strain>
    </source>
</reference>
<feature type="region of interest" description="Disordered" evidence="1">
    <location>
        <begin position="426"/>
        <end position="463"/>
    </location>
</feature>
<dbReference type="EMBL" id="KV700122">
    <property type="protein sequence ID" value="OCF37662.1"/>
    <property type="molecule type" value="Genomic_DNA"/>
</dbReference>
<dbReference type="SUPFAM" id="SSF52833">
    <property type="entry name" value="Thioredoxin-like"/>
    <property type="match status" value="1"/>
</dbReference>
<accession>A0A1B9H320</accession>
<evidence type="ECO:0000313" key="2">
    <source>
        <dbReference type="EMBL" id="OCF37662.1"/>
    </source>
</evidence>
<dbReference type="InterPro" id="IPR009737">
    <property type="entry name" value="Aim32/Apd1-like"/>
</dbReference>
<feature type="region of interest" description="Disordered" evidence="1">
    <location>
        <begin position="58"/>
        <end position="80"/>
    </location>
</feature>
<organism evidence="2 3">
    <name type="scientific">Kwoniella heveanensis BCC8398</name>
    <dbReference type="NCBI Taxonomy" id="1296120"/>
    <lineage>
        <taxon>Eukaryota</taxon>
        <taxon>Fungi</taxon>
        <taxon>Dikarya</taxon>
        <taxon>Basidiomycota</taxon>
        <taxon>Agaricomycotina</taxon>
        <taxon>Tremellomycetes</taxon>
        <taxon>Tremellales</taxon>
        <taxon>Cryptococcaceae</taxon>
        <taxon>Kwoniella</taxon>
    </lineage>
</organism>
<dbReference type="AlphaFoldDB" id="A0A1B9H320"/>
<keyword evidence="3" id="KW-1185">Reference proteome</keyword>
<proteinExistence type="predicted"/>
<feature type="compositionally biased region" description="Polar residues" evidence="1">
    <location>
        <begin position="428"/>
        <end position="437"/>
    </location>
</feature>
<gene>
    <name evidence="2" type="ORF">I316_00789</name>
</gene>
<name>A0A1B9H320_9TREE</name>
<evidence type="ECO:0008006" key="4">
    <source>
        <dbReference type="Google" id="ProtNLM"/>
    </source>
</evidence>
<dbReference type="Proteomes" id="UP000092666">
    <property type="component" value="Unassembled WGS sequence"/>
</dbReference>
<feature type="compositionally biased region" description="Polar residues" evidence="1">
    <location>
        <begin position="59"/>
        <end position="68"/>
    </location>
</feature>
<protein>
    <recommendedName>
        <fullName evidence="4">Sucrase/ferredoxin-like family protein</fullName>
    </recommendedName>
</protein>
<evidence type="ECO:0000313" key="3">
    <source>
        <dbReference type="Proteomes" id="UP000092666"/>
    </source>
</evidence>
<dbReference type="InterPro" id="IPR036249">
    <property type="entry name" value="Thioredoxin-like_sf"/>
</dbReference>
<dbReference type="Gene3D" id="3.40.30.10">
    <property type="entry name" value="Glutaredoxin"/>
    <property type="match status" value="1"/>
</dbReference>
<dbReference type="PANTHER" id="PTHR31902">
    <property type="entry name" value="ACTIN PATCHES DISTAL PROTEIN 1"/>
    <property type="match status" value="1"/>
</dbReference>